<dbReference type="PROSITE" id="PS50089">
    <property type="entry name" value="ZF_RING_2"/>
    <property type="match status" value="1"/>
</dbReference>
<dbReference type="Pfam" id="PF13639">
    <property type="entry name" value="zf-RING_2"/>
    <property type="match status" value="1"/>
</dbReference>
<reference evidence="6 7" key="1">
    <citation type="submission" date="2018-08" db="EMBL/GenBank/DDBJ databases">
        <authorList>
            <person name="Laetsch R D."/>
            <person name="Stevens L."/>
            <person name="Kumar S."/>
            <person name="Blaxter L. M."/>
        </authorList>
    </citation>
    <scope>NUCLEOTIDE SEQUENCE [LARGE SCALE GENOMIC DNA]</scope>
</reference>
<dbReference type="InterPro" id="IPR013083">
    <property type="entry name" value="Znf_RING/FYVE/PHD"/>
</dbReference>
<sequence length="222" mass="26167">MASRPQCHICWDVLYLNRCSATRCGHTFHLPCIMRWLRNSETCPVCRKRATQADLIQQLFFEMEEERSCTSSFKIPYELQNALDDLRREKQNAITAVNKANFYFATNLLLRERISNLEITSRHNMQKIGYLERMIIRQLGMENQLQKQLRAAALQIKEAMETVEMQEKKSETMSKMISELTKDLNENRRLNLVLRKKLAYPVVNAAHEFDGRRFEGRVASRY</sequence>
<dbReference type="GO" id="GO:0016567">
    <property type="term" value="P:protein ubiquitination"/>
    <property type="evidence" value="ECO:0007669"/>
    <property type="project" value="TreeGrafter"/>
</dbReference>
<dbReference type="PANTHER" id="PTHR46569">
    <property type="entry name" value="E3 UBIQUITIN-PROTEIN LIGASE TRAIP"/>
    <property type="match status" value="1"/>
</dbReference>
<organism evidence="6 7">
    <name type="scientific">Litomosoides sigmodontis</name>
    <name type="common">Filarial nematode worm</name>
    <dbReference type="NCBI Taxonomy" id="42156"/>
    <lineage>
        <taxon>Eukaryota</taxon>
        <taxon>Metazoa</taxon>
        <taxon>Ecdysozoa</taxon>
        <taxon>Nematoda</taxon>
        <taxon>Chromadorea</taxon>
        <taxon>Rhabditida</taxon>
        <taxon>Spirurina</taxon>
        <taxon>Spiruromorpha</taxon>
        <taxon>Filarioidea</taxon>
        <taxon>Onchocercidae</taxon>
        <taxon>Litomosoides</taxon>
    </lineage>
</organism>
<accession>A0A3P6U6D7</accession>
<evidence type="ECO:0000256" key="1">
    <source>
        <dbReference type="ARBA" id="ARBA00022771"/>
    </source>
</evidence>
<dbReference type="GO" id="GO:0031297">
    <property type="term" value="P:replication fork processing"/>
    <property type="evidence" value="ECO:0007669"/>
    <property type="project" value="TreeGrafter"/>
</dbReference>
<evidence type="ECO:0000259" key="5">
    <source>
        <dbReference type="PROSITE" id="PS50089"/>
    </source>
</evidence>
<dbReference type="OMA" id="CKINTIV"/>
<dbReference type="GO" id="GO:0090734">
    <property type="term" value="C:site of DNA damage"/>
    <property type="evidence" value="ECO:0007669"/>
    <property type="project" value="TreeGrafter"/>
</dbReference>
<evidence type="ECO:0000313" key="6">
    <source>
        <dbReference type="EMBL" id="VDK74288.1"/>
    </source>
</evidence>
<dbReference type="Gene3D" id="3.30.40.10">
    <property type="entry name" value="Zinc/RING finger domain, C3HC4 (zinc finger)"/>
    <property type="match status" value="1"/>
</dbReference>
<dbReference type="GO" id="GO:0008270">
    <property type="term" value="F:zinc ion binding"/>
    <property type="evidence" value="ECO:0007669"/>
    <property type="project" value="UniProtKB-KW"/>
</dbReference>
<feature type="coiled-coil region" evidence="4">
    <location>
        <begin position="142"/>
        <end position="169"/>
    </location>
</feature>
<dbReference type="OrthoDB" id="5816877at2759"/>
<dbReference type="InterPro" id="IPR052639">
    <property type="entry name" value="TRAIP_ubiq-protein_ligase"/>
</dbReference>
<protein>
    <recommendedName>
        <fullName evidence="5">RING-type domain-containing protein</fullName>
    </recommendedName>
</protein>
<keyword evidence="7" id="KW-1185">Reference proteome</keyword>
<dbReference type="STRING" id="42156.A0A3P6U6D7"/>
<dbReference type="SUPFAM" id="SSF57850">
    <property type="entry name" value="RING/U-box"/>
    <property type="match status" value="1"/>
</dbReference>
<dbReference type="EMBL" id="UYRX01000110">
    <property type="protein sequence ID" value="VDK74288.1"/>
    <property type="molecule type" value="Genomic_DNA"/>
</dbReference>
<feature type="domain" description="RING-type" evidence="5">
    <location>
        <begin position="7"/>
        <end position="47"/>
    </location>
</feature>
<dbReference type="GO" id="GO:0061630">
    <property type="term" value="F:ubiquitin protein ligase activity"/>
    <property type="evidence" value="ECO:0007669"/>
    <property type="project" value="TreeGrafter"/>
</dbReference>
<dbReference type="Proteomes" id="UP000277928">
    <property type="component" value="Unassembled WGS sequence"/>
</dbReference>
<dbReference type="SMART" id="SM00184">
    <property type="entry name" value="RING"/>
    <property type="match status" value="1"/>
</dbReference>
<evidence type="ECO:0000256" key="3">
    <source>
        <dbReference type="PROSITE-ProRule" id="PRU00175"/>
    </source>
</evidence>
<dbReference type="GO" id="GO:0005634">
    <property type="term" value="C:nucleus"/>
    <property type="evidence" value="ECO:0007669"/>
    <property type="project" value="TreeGrafter"/>
</dbReference>
<gene>
    <name evidence="6" type="ORF">NLS_LOCUS2418</name>
</gene>
<proteinExistence type="predicted"/>
<dbReference type="InterPro" id="IPR001841">
    <property type="entry name" value="Znf_RING"/>
</dbReference>
<evidence type="ECO:0000313" key="7">
    <source>
        <dbReference type="Proteomes" id="UP000277928"/>
    </source>
</evidence>
<name>A0A3P6U6D7_LITSI</name>
<keyword evidence="4" id="KW-0175">Coiled coil</keyword>
<dbReference type="PANTHER" id="PTHR46569:SF1">
    <property type="entry name" value="E3 UBIQUITIN-PROTEIN LIGASE RFWD3-RELATED"/>
    <property type="match status" value="1"/>
</dbReference>
<dbReference type="AlphaFoldDB" id="A0A3P6U6D7"/>
<keyword evidence="1 3" id="KW-0863">Zinc-finger</keyword>
<keyword evidence="1 3" id="KW-0479">Metal-binding</keyword>
<evidence type="ECO:0000256" key="2">
    <source>
        <dbReference type="ARBA" id="ARBA00022833"/>
    </source>
</evidence>
<evidence type="ECO:0000256" key="4">
    <source>
        <dbReference type="SAM" id="Coils"/>
    </source>
</evidence>
<keyword evidence="2" id="KW-0862">Zinc</keyword>